<keyword evidence="3" id="KW-0378">Hydrolase</keyword>
<dbReference type="PROSITE" id="PS51858">
    <property type="entry name" value="PPPDE"/>
    <property type="match status" value="1"/>
</dbReference>
<feature type="compositionally biased region" description="Basic and acidic residues" evidence="4">
    <location>
        <begin position="193"/>
        <end position="205"/>
    </location>
</feature>
<evidence type="ECO:0000256" key="2">
    <source>
        <dbReference type="ARBA" id="ARBA00022670"/>
    </source>
</evidence>
<dbReference type="Pfam" id="PF05903">
    <property type="entry name" value="Peptidase_C97"/>
    <property type="match status" value="1"/>
</dbReference>
<organism evidence="7 8">
    <name type="scientific">Triparma columacea</name>
    <dbReference type="NCBI Taxonomy" id="722753"/>
    <lineage>
        <taxon>Eukaryota</taxon>
        <taxon>Sar</taxon>
        <taxon>Stramenopiles</taxon>
        <taxon>Ochrophyta</taxon>
        <taxon>Bolidophyceae</taxon>
        <taxon>Parmales</taxon>
        <taxon>Triparmaceae</taxon>
        <taxon>Triparma</taxon>
    </lineage>
</organism>
<keyword evidence="2" id="KW-0645">Protease</keyword>
<dbReference type="OrthoDB" id="412286at2759"/>
<dbReference type="PANTHER" id="PTHR12378">
    <property type="entry name" value="DESUMOYLATING ISOPEPTIDASE"/>
    <property type="match status" value="1"/>
</dbReference>
<reference evidence="8" key="1">
    <citation type="journal article" date="2023" name="Commun. Biol.">
        <title>Genome analysis of Parmales, the sister group of diatoms, reveals the evolutionary specialization of diatoms from phago-mixotrophs to photoautotrophs.</title>
        <authorList>
            <person name="Ban H."/>
            <person name="Sato S."/>
            <person name="Yoshikawa S."/>
            <person name="Yamada K."/>
            <person name="Nakamura Y."/>
            <person name="Ichinomiya M."/>
            <person name="Sato N."/>
            <person name="Blanc-Mathieu R."/>
            <person name="Endo H."/>
            <person name="Kuwata A."/>
            <person name="Ogata H."/>
        </authorList>
    </citation>
    <scope>NUCLEOTIDE SEQUENCE [LARGE SCALE GENOMIC DNA]</scope>
</reference>
<keyword evidence="8" id="KW-1185">Reference proteome</keyword>
<feature type="signal peptide" evidence="5">
    <location>
        <begin position="1"/>
        <end position="25"/>
    </location>
</feature>
<feature type="domain" description="PPPDE" evidence="6">
    <location>
        <begin position="7"/>
        <end position="154"/>
    </location>
</feature>
<dbReference type="GO" id="GO:0006508">
    <property type="term" value="P:proteolysis"/>
    <property type="evidence" value="ECO:0007669"/>
    <property type="project" value="UniProtKB-KW"/>
</dbReference>
<evidence type="ECO:0000313" key="7">
    <source>
        <dbReference type="EMBL" id="GMI41908.1"/>
    </source>
</evidence>
<dbReference type="PANTHER" id="PTHR12378:SF80">
    <property type="entry name" value="IP06716P-RELATED"/>
    <property type="match status" value="1"/>
</dbReference>
<dbReference type="SMART" id="SM01179">
    <property type="entry name" value="DUF862"/>
    <property type="match status" value="1"/>
</dbReference>
<feature type="region of interest" description="Disordered" evidence="4">
    <location>
        <begin position="183"/>
        <end position="205"/>
    </location>
</feature>
<gene>
    <name evidence="7" type="ORF">TrCOL_g13677</name>
</gene>
<evidence type="ECO:0000256" key="5">
    <source>
        <dbReference type="SAM" id="SignalP"/>
    </source>
</evidence>
<protein>
    <recommendedName>
        <fullName evidence="6">PPPDE domain-containing protein</fullName>
    </recommendedName>
</protein>
<comment type="caution">
    <text evidence="7">The sequence shown here is derived from an EMBL/GenBank/DDBJ whole genome shotgun (WGS) entry which is preliminary data.</text>
</comment>
<dbReference type="EMBL" id="BRYA01000161">
    <property type="protein sequence ID" value="GMI41908.1"/>
    <property type="molecule type" value="Genomic_DNA"/>
</dbReference>
<evidence type="ECO:0000259" key="6">
    <source>
        <dbReference type="PROSITE" id="PS51858"/>
    </source>
</evidence>
<accession>A0A9W7LAH3</accession>
<comment type="similarity">
    <text evidence="1">Belongs to the DeSI family.</text>
</comment>
<dbReference type="Proteomes" id="UP001165065">
    <property type="component" value="Unassembled WGS sequence"/>
</dbReference>
<dbReference type="GO" id="GO:0016579">
    <property type="term" value="P:protein deubiquitination"/>
    <property type="evidence" value="ECO:0007669"/>
    <property type="project" value="TreeGrafter"/>
</dbReference>
<evidence type="ECO:0000256" key="3">
    <source>
        <dbReference type="ARBA" id="ARBA00022801"/>
    </source>
</evidence>
<keyword evidence="5" id="KW-0732">Signal</keyword>
<dbReference type="Gene3D" id="3.90.1720.30">
    <property type="entry name" value="PPPDE domains"/>
    <property type="match status" value="1"/>
</dbReference>
<proteinExistence type="inferred from homology"/>
<dbReference type="InterPro" id="IPR042266">
    <property type="entry name" value="PPPDE_sf"/>
</dbReference>
<dbReference type="InterPro" id="IPR008580">
    <property type="entry name" value="PPPDE_dom"/>
</dbReference>
<name>A0A9W7LAH3_9STRA</name>
<evidence type="ECO:0000256" key="4">
    <source>
        <dbReference type="SAM" id="MobiDB-lite"/>
    </source>
</evidence>
<feature type="chain" id="PRO_5040769791" description="PPPDE domain-containing protein" evidence="5">
    <location>
        <begin position="26"/>
        <end position="225"/>
    </location>
</feature>
<evidence type="ECO:0000313" key="8">
    <source>
        <dbReference type="Proteomes" id="UP001165065"/>
    </source>
</evidence>
<sequence>MQSLLGSNVVLHMLVSTVLPSIGLGAYHTSVDVGGYNYQYGAGVGICRGKLVGGGGRHEDNLPAGCSYFKSLPLGSCKLDDQGELNSLINTLRSTTFPDAGYNVVTRNCNHFTTVLSTAVCCADVIMQGSDSGNDFKGLSTYPLWVNRLARSGGAVGAGGVKGTGAEGGGCEDEVREARDAVGKGKVKWSLPQRDEKKSWKKAGEKKVLTEKQKALLAKMKKNNE</sequence>
<dbReference type="GO" id="GO:0101005">
    <property type="term" value="F:deubiquitinase activity"/>
    <property type="evidence" value="ECO:0007669"/>
    <property type="project" value="TreeGrafter"/>
</dbReference>
<evidence type="ECO:0000256" key="1">
    <source>
        <dbReference type="ARBA" id="ARBA00008140"/>
    </source>
</evidence>
<dbReference type="AlphaFoldDB" id="A0A9W7LAH3"/>